<keyword evidence="13" id="KW-0812">Transmembrane</keyword>
<dbReference type="InterPro" id="IPR002402">
    <property type="entry name" value="Cyt_P450_E_grp-II"/>
</dbReference>
<comment type="similarity">
    <text evidence="4">Belongs to the cytochrome P450 family.</text>
</comment>
<comment type="cofactor">
    <cofactor evidence="1">
        <name>heme</name>
        <dbReference type="ChEBI" id="CHEBI:30413"/>
    </cofactor>
</comment>
<keyword evidence="9" id="KW-0560">Oxidoreductase</keyword>
<evidence type="ECO:0000313" key="15">
    <source>
        <dbReference type="Proteomes" id="UP000801492"/>
    </source>
</evidence>
<comment type="caution">
    <text evidence="14">The sequence shown here is derived from an EMBL/GenBank/DDBJ whole genome shotgun (WGS) entry which is preliminary data.</text>
</comment>
<dbReference type="SUPFAM" id="SSF48264">
    <property type="entry name" value="Cytochrome P450"/>
    <property type="match status" value="1"/>
</dbReference>
<proteinExistence type="inferred from homology"/>
<comment type="subcellular location">
    <subcellularLocation>
        <location evidence="3">Endoplasmic reticulum membrane</location>
        <topology evidence="3">Peripheral membrane protein</topology>
    </subcellularLocation>
    <subcellularLocation>
        <location evidence="2">Microsome membrane</location>
        <topology evidence="2">Peripheral membrane protein</topology>
    </subcellularLocation>
</comment>
<evidence type="ECO:0000256" key="6">
    <source>
        <dbReference type="ARBA" id="ARBA00022723"/>
    </source>
</evidence>
<dbReference type="PANTHER" id="PTHR24292">
    <property type="entry name" value="CYTOCHROME P450"/>
    <property type="match status" value="1"/>
</dbReference>
<keyword evidence="6" id="KW-0479">Metal-binding</keyword>
<dbReference type="PANTHER" id="PTHR24292:SF100">
    <property type="entry name" value="CYTOCHROME P450 6A16, ISOFORM B-RELATED"/>
    <property type="match status" value="1"/>
</dbReference>
<dbReference type="InterPro" id="IPR050476">
    <property type="entry name" value="Insect_CytP450_Detox"/>
</dbReference>
<evidence type="ECO:0000256" key="4">
    <source>
        <dbReference type="ARBA" id="ARBA00010617"/>
    </source>
</evidence>
<dbReference type="EMBL" id="VTPC01001511">
    <property type="protein sequence ID" value="KAF2901684.1"/>
    <property type="molecule type" value="Genomic_DNA"/>
</dbReference>
<keyword evidence="13" id="KW-1133">Transmembrane helix</keyword>
<evidence type="ECO:0000256" key="11">
    <source>
        <dbReference type="ARBA" id="ARBA00023033"/>
    </source>
</evidence>
<sequence>MAILTENIYIDSAVIAIIIFAVIVTTFKWLFGYWKRQGVYTPKPIIPFGNAKGYLLQKLNMGVGIKNAYDDIESKGKKLGGYYFFGKPIFIPVDLDLVKSMKYKGFMHFTNHLNTCDEESDPLTGHLFMLKDAKWRNLRIKLTPTFTSGRMKMMFQTLMDCSHSLVKVIDKHIEEKQAVDIKEVVARLATDIIVSCTLGIKCDSLTNPNSEFRKYGRRIFFRVL</sequence>
<feature type="transmembrane region" description="Helical" evidence="13">
    <location>
        <begin position="12"/>
        <end position="31"/>
    </location>
</feature>
<dbReference type="InterPro" id="IPR036396">
    <property type="entry name" value="Cyt_P450_sf"/>
</dbReference>
<keyword evidence="12 13" id="KW-0472">Membrane</keyword>
<keyword evidence="10" id="KW-0408">Iron</keyword>
<evidence type="ECO:0000256" key="12">
    <source>
        <dbReference type="ARBA" id="ARBA00023136"/>
    </source>
</evidence>
<reference evidence="14" key="1">
    <citation type="submission" date="2019-08" db="EMBL/GenBank/DDBJ databases">
        <title>The genome of the North American firefly Photinus pyralis.</title>
        <authorList>
            <consortium name="Photinus pyralis genome working group"/>
            <person name="Fallon T.R."/>
            <person name="Sander Lower S.E."/>
            <person name="Weng J.-K."/>
        </authorList>
    </citation>
    <scope>NUCLEOTIDE SEQUENCE</scope>
    <source>
        <strain evidence="14">TRF0915ILg1</strain>
        <tissue evidence="14">Whole body</tissue>
    </source>
</reference>
<dbReference type="Gene3D" id="1.10.630.10">
    <property type="entry name" value="Cytochrome P450"/>
    <property type="match status" value="1"/>
</dbReference>
<evidence type="ECO:0000256" key="7">
    <source>
        <dbReference type="ARBA" id="ARBA00022824"/>
    </source>
</evidence>
<keyword evidence="11" id="KW-0503">Monooxygenase</keyword>
<dbReference type="AlphaFoldDB" id="A0A8K0DCG6"/>
<keyword evidence="15" id="KW-1185">Reference proteome</keyword>
<evidence type="ECO:0000256" key="9">
    <source>
        <dbReference type="ARBA" id="ARBA00023002"/>
    </source>
</evidence>
<evidence type="ECO:0000256" key="13">
    <source>
        <dbReference type="SAM" id="Phobius"/>
    </source>
</evidence>
<name>A0A8K0DCG6_IGNLU</name>
<organism evidence="14 15">
    <name type="scientific">Ignelater luminosus</name>
    <name type="common">Cucubano</name>
    <name type="synonym">Pyrophorus luminosus</name>
    <dbReference type="NCBI Taxonomy" id="2038154"/>
    <lineage>
        <taxon>Eukaryota</taxon>
        <taxon>Metazoa</taxon>
        <taxon>Ecdysozoa</taxon>
        <taxon>Arthropoda</taxon>
        <taxon>Hexapoda</taxon>
        <taxon>Insecta</taxon>
        <taxon>Pterygota</taxon>
        <taxon>Neoptera</taxon>
        <taxon>Endopterygota</taxon>
        <taxon>Coleoptera</taxon>
        <taxon>Polyphaga</taxon>
        <taxon>Elateriformia</taxon>
        <taxon>Elateroidea</taxon>
        <taxon>Elateridae</taxon>
        <taxon>Agrypninae</taxon>
        <taxon>Pyrophorini</taxon>
        <taxon>Ignelater</taxon>
    </lineage>
</organism>
<evidence type="ECO:0000313" key="14">
    <source>
        <dbReference type="EMBL" id="KAF2901684.1"/>
    </source>
</evidence>
<evidence type="ECO:0000256" key="5">
    <source>
        <dbReference type="ARBA" id="ARBA00022617"/>
    </source>
</evidence>
<dbReference type="GO" id="GO:0020037">
    <property type="term" value="F:heme binding"/>
    <property type="evidence" value="ECO:0007669"/>
    <property type="project" value="InterPro"/>
</dbReference>
<evidence type="ECO:0000256" key="1">
    <source>
        <dbReference type="ARBA" id="ARBA00001971"/>
    </source>
</evidence>
<keyword evidence="7" id="KW-0256">Endoplasmic reticulum</keyword>
<dbReference type="Proteomes" id="UP000801492">
    <property type="component" value="Unassembled WGS sequence"/>
</dbReference>
<keyword evidence="5" id="KW-0349">Heme</keyword>
<dbReference type="InterPro" id="IPR001128">
    <property type="entry name" value="Cyt_P450"/>
</dbReference>
<dbReference type="Pfam" id="PF00067">
    <property type="entry name" value="p450"/>
    <property type="match status" value="1"/>
</dbReference>
<evidence type="ECO:0000256" key="10">
    <source>
        <dbReference type="ARBA" id="ARBA00023004"/>
    </source>
</evidence>
<dbReference type="PRINTS" id="PR00464">
    <property type="entry name" value="EP450II"/>
</dbReference>
<evidence type="ECO:0000256" key="3">
    <source>
        <dbReference type="ARBA" id="ARBA00004406"/>
    </source>
</evidence>
<keyword evidence="8" id="KW-0492">Microsome</keyword>
<dbReference type="OrthoDB" id="2789670at2759"/>
<dbReference type="GO" id="GO:0004497">
    <property type="term" value="F:monooxygenase activity"/>
    <property type="evidence" value="ECO:0007669"/>
    <property type="project" value="UniProtKB-KW"/>
</dbReference>
<dbReference type="GO" id="GO:0016705">
    <property type="term" value="F:oxidoreductase activity, acting on paired donors, with incorporation or reduction of molecular oxygen"/>
    <property type="evidence" value="ECO:0007669"/>
    <property type="project" value="InterPro"/>
</dbReference>
<dbReference type="GO" id="GO:0005506">
    <property type="term" value="F:iron ion binding"/>
    <property type="evidence" value="ECO:0007669"/>
    <property type="project" value="InterPro"/>
</dbReference>
<dbReference type="GO" id="GO:0005789">
    <property type="term" value="C:endoplasmic reticulum membrane"/>
    <property type="evidence" value="ECO:0007669"/>
    <property type="project" value="UniProtKB-SubCell"/>
</dbReference>
<evidence type="ECO:0000256" key="2">
    <source>
        <dbReference type="ARBA" id="ARBA00004174"/>
    </source>
</evidence>
<protein>
    <recommendedName>
        <fullName evidence="16">Cytochrome P450</fullName>
    </recommendedName>
</protein>
<evidence type="ECO:0000256" key="8">
    <source>
        <dbReference type="ARBA" id="ARBA00022848"/>
    </source>
</evidence>
<accession>A0A8K0DCG6</accession>
<gene>
    <name evidence="14" type="ORF">ILUMI_04497</name>
</gene>
<evidence type="ECO:0008006" key="16">
    <source>
        <dbReference type="Google" id="ProtNLM"/>
    </source>
</evidence>